<dbReference type="Gene3D" id="3.30.200.20">
    <property type="entry name" value="Phosphorylase Kinase, domain 1"/>
    <property type="match status" value="1"/>
</dbReference>
<dbReference type="InterPro" id="IPR011009">
    <property type="entry name" value="Kinase-like_dom_sf"/>
</dbReference>
<evidence type="ECO:0000256" key="3">
    <source>
        <dbReference type="ARBA" id="ARBA00022679"/>
    </source>
</evidence>
<name>A0A2H9TGX1_9FUNG</name>
<evidence type="ECO:0000313" key="10">
    <source>
        <dbReference type="EMBL" id="PJF16976.1"/>
    </source>
</evidence>
<comment type="caution">
    <text evidence="10">The sequence shown here is derived from an EMBL/GenBank/DDBJ whole genome shotgun (WGS) entry which is preliminary data.</text>
</comment>
<evidence type="ECO:0000256" key="4">
    <source>
        <dbReference type="ARBA" id="ARBA00022741"/>
    </source>
</evidence>
<gene>
    <name evidence="10" type="ORF">PSACC_03219</name>
</gene>
<dbReference type="GO" id="GO:0005524">
    <property type="term" value="F:ATP binding"/>
    <property type="evidence" value="ECO:0007669"/>
    <property type="project" value="UniProtKB-KW"/>
</dbReference>
<feature type="domain" description="Protein kinase" evidence="9">
    <location>
        <begin position="71"/>
        <end position="360"/>
    </location>
</feature>
<evidence type="ECO:0000256" key="2">
    <source>
        <dbReference type="ARBA" id="ARBA00022527"/>
    </source>
</evidence>
<dbReference type="AlphaFoldDB" id="A0A2H9TGX1"/>
<keyword evidence="2" id="KW-0723">Serine/threonine-protein kinase</keyword>
<dbReference type="FunFam" id="1.10.510.10:FF:000624">
    <property type="entry name" value="Mitogen-activated protein kinase"/>
    <property type="match status" value="1"/>
</dbReference>
<keyword evidence="5 10" id="KW-0418">Kinase</keyword>
<keyword evidence="6" id="KW-0067">ATP-binding</keyword>
<dbReference type="InterPro" id="IPR050117">
    <property type="entry name" value="MAPK"/>
</dbReference>
<dbReference type="SMART" id="SM00220">
    <property type="entry name" value="S_TKc"/>
    <property type="match status" value="1"/>
</dbReference>
<dbReference type="InterPro" id="IPR000719">
    <property type="entry name" value="Prot_kinase_dom"/>
</dbReference>
<keyword evidence="11" id="KW-1185">Reference proteome</keyword>
<evidence type="ECO:0000259" key="9">
    <source>
        <dbReference type="PROSITE" id="PS50011"/>
    </source>
</evidence>
<dbReference type="Pfam" id="PF00069">
    <property type="entry name" value="Pkinase"/>
    <property type="match status" value="1"/>
</dbReference>
<dbReference type="STRING" id="1246581.A0A2H9TGX1"/>
<dbReference type="PANTHER" id="PTHR24055">
    <property type="entry name" value="MITOGEN-ACTIVATED PROTEIN KINASE"/>
    <property type="match status" value="1"/>
</dbReference>
<comment type="subcellular location">
    <subcellularLocation>
        <location evidence="1">Nucleus</location>
    </subcellularLocation>
</comment>
<evidence type="ECO:0000256" key="5">
    <source>
        <dbReference type="ARBA" id="ARBA00022777"/>
    </source>
</evidence>
<proteinExistence type="predicted"/>
<dbReference type="Gene3D" id="1.10.510.10">
    <property type="entry name" value="Transferase(Phosphotransferase) domain 1"/>
    <property type="match status" value="1"/>
</dbReference>
<evidence type="ECO:0000313" key="11">
    <source>
        <dbReference type="Proteomes" id="UP000240830"/>
    </source>
</evidence>
<accession>A0A2H9TGX1</accession>
<dbReference type="SUPFAM" id="SSF56112">
    <property type="entry name" value="Protein kinase-like (PK-like)"/>
    <property type="match status" value="1"/>
</dbReference>
<keyword evidence="3" id="KW-0808">Transferase</keyword>
<organism evidence="10 11">
    <name type="scientific">Paramicrosporidium saccamoebae</name>
    <dbReference type="NCBI Taxonomy" id="1246581"/>
    <lineage>
        <taxon>Eukaryota</taxon>
        <taxon>Fungi</taxon>
        <taxon>Fungi incertae sedis</taxon>
        <taxon>Cryptomycota</taxon>
        <taxon>Cryptomycota incertae sedis</taxon>
        <taxon>Paramicrosporidium</taxon>
    </lineage>
</organism>
<keyword evidence="7" id="KW-0539">Nucleus</keyword>
<protein>
    <submittedName>
        <fullName evidence="10">Mitogen-activated protein kinase</fullName>
    </submittedName>
</protein>
<evidence type="ECO:0000256" key="1">
    <source>
        <dbReference type="ARBA" id="ARBA00004123"/>
    </source>
</evidence>
<keyword evidence="4" id="KW-0547">Nucleotide-binding</keyword>
<dbReference type="OrthoDB" id="192887at2759"/>
<evidence type="ECO:0000256" key="6">
    <source>
        <dbReference type="ARBA" id="ARBA00022840"/>
    </source>
</evidence>
<dbReference type="EMBL" id="MTSL01000199">
    <property type="protein sequence ID" value="PJF16976.1"/>
    <property type="molecule type" value="Genomic_DNA"/>
</dbReference>
<sequence>MDPHDQEEITWQQPIKQPVCLYLLGAEFRVAVAMPVPVDTTGRDLPPLPKIYGEDRRVNKPEEYFRHLTRYRYARLLGQGAAAMDQQTGHAVAIKRINQISSLLVARRTLRELKLLRHFQGHPNIIAIRDLFLQNPLSSNFDELYIAQELMDADMCHIIQSKYPLSEEHCKRFLYQLLRGLKALHSANVIHRDLKPGNILWKHNGELRICDFGLARGLSEPLDGTDLTLTNYVATRWYRPPEILLYRTSYGKPLDIWSVGCIFAEMLGRKVFLPGQSGFEQLHLILQKLGTPSDEVIERIPSTKSKSYLKRLPRYPAYPLAKRFPNASLDDCILEEIGLYRVPRPETPLSLRLGELHINHGATVLAQPKPAAIRPTNVVRGGPHGNTIVSRAYGDGNGHYGNDNKHKSA</sequence>
<feature type="region of interest" description="Disordered" evidence="8">
    <location>
        <begin position="376"/>
        <end position="409"/>
    </location>
</feature>
<reference evidence="10 11" key="1">
    <citation type="submission" date="2016-10" db="EMBL/GenBank/DDBJ databases">
        <title>The genome of Paramicrosporidium saccamoebae is the missing link in understanding Cryptomycota and Microsporidia evolution.</title>
        <authorList>
            <person name="Quandt C.A."/>
            <person name="Beaudet D."/>
            <person name="Corsaro D."/>
            <person name="Michel R."/>
            <person name="Corradi N."/>
            <person name="James T."/>
        </authorList>
    </citation>
    <scope>NUCLEOTIDE SEQUENCE [LARGE SCALE GENOMIC DNA]</scope>
    <source>
        <strain evidence="10 11">KSL3</strain>
    </source>
</reference>
<evidence type="ECO:0000256" key="7">
    <source>
        <dbReference type="ARBA" id="ARBA00023242"/>
    </source>
</evidence>
<dbReference type="GO" id="GO:0005634">
    <property type="term" value="C:nucleus"/>
    <property type="evidence" value="ECO:0007669"/>
    <property type="project" value="UniProtKB-SubCell"/>
</dbReference>
<dbReference type="GO" id="GO:0004674">
    <property type="term" value="F:protein serine/threonine kinase activity"/>
    <property type="evidence" value="ECO:0007669"/>
    <property type="project" value="UniProtKB-KW"/>
</dbReference>
<dbReference type="Proteomes" id="UP000240830">
    <property type="component" value="Unassembled WGS sequence"/>
</dbReference>
<dbReference type="PROSITE" id="PS50011">
    <property type="entry name" value="PROTEIN_KINASE_DOM"/>
    <property type="match status" value="1"/>
</dbReference>
<evidence type="ECO:0000256" key="8">
    <source>
        <dbReference type="SAM" id="MobiDB-lite"/>
    </source>
</evidence>